<sequence>MAPALSGLLETCLYVDDMERARKFYLRLLGQEPVVTEERITVFRLADGTVLILFRRGSTLEPVDVPGAGTIPPHDGSGPLHFALAIPEGSEDEWRRHLGEIGVAVESEVAWSKGRGRSLYFRDPHGHCGELAVRRLWQGS</sequence>
<evidence type="ECO:0000313" key="2">
    <source>
        <dbReference type="EMBL" id="NDW05308.1"/>
    </source>
</evidence>
<dbReference type="InterPro" id="IPR037523">
    <property type="entry name" value="VOC_core"/>
</dbReference>
<dbReference type="PANTHER" id="PTHR21366">
    <property type="entry name" value="GLYOXALASE FAMILY PROTEIN"/>
    <property type="match status" value="1"/>
</dbReference>
<dbReference type="Gene3D" id="3.10.180.10">
    <property type="entry name" value="2,3-Dihydroxybiphenyl 1,2-Dioxygenase, domain 1"/>
    <property type="match status" value="1"/>
</dbReference>
<comment type="caution">
    <text evidence="2">The sequence shown here is derived from an EMBL/GenBank/DDBJ whole genome shotgun (WGS) entry which is preliminary data.</text>
</comment>
<organism evidence="2 3">
    <name type="scientific">Jiella pacifica</name>
    <dbReference type="NCBI Taxonomy" id="2696469"/>
    <lineage>
        <taxon>Bacteria</taxon>
        <taxon>Pseudomonadati</taxon>
        <taxon>Pseudomonadota</taxon>
        <taxon>Alphaproteobacteria</taxon>
        <taxon>Hyphomicrobiales</taxon>
        <taxon>Aurantimonadaceae</taxon>
        <taxon>Jiella</taxon>
    </lineage>
</organism>
<dbReference type="AlphaFoldDB" id="A0A6N9T8T9"/>
<dbReference type="InterPro" id="IPR050383">
    <property type="entry name" value="GlyoxalaseI/FosfomycinResist"/>
</dbReference>
<accession>A0A6N9T8T9</accession>
<keyword evidence="3" id="KW-1185">Reference proteome</keyword>
<name>A0A6N9T8T9_9HYPH</name>
<protein>
    <submittedName>
        <fullName evidence="2">Glyoxalase</fullName>
    </submittedName>
</protein>
<evidence type="ECO:0000313" key="3">
    <source>
        <dbReference type="Proteomes" id="UP000469011"/>
    </source>
</evidence>
<dbReference type="SUPFAM" id="SSF54593">
    <property type="entry name" value="Glyoxalase/Bleomycin resistance protein/Dihydroxybiphenyl dioxygenase"/>
    <property type="match status" value="1"/>
</dbReference>
<dbReference type="InterPro" id="IPR004360">
    <property type="entry name" value="Glyas_Fos-R_dOase_dom"/>
</dbReference>
<dbReference type="InterPro" id="IPR029068">
    <property type="entry name" value="Glyas_Bleomycin-R_OHBP_Dase"/>
</dbReference>
<gene>
    <name evidence="2" type="ORF">GTK09_12810</name>
</gene>
<evidence type="ECO:0000259" key="1">
    <source>
        <dbReference type="PROSITE" id="PS51819"/>
    </source>
</evidence>
<dbReference type="PANTHER" id="PTHR21366:SF22">
    <property type="entry name" value="VOC DOMAIN-CONTAINING PROTEIN"/>
    <property type="match status" value="1"/>
</dbReference>
<dbReference type="PROSITE" id="PS51819">
    <property type="entry name" value="VOC"/>
    <property type="match status" value="1"/>
</dbReference>
<reference evidence="2 3" key="1">
    <citation type="submission" date="2020-01" db="EMBL/GenBank/DDBJ databases">
        <title>Jiella pacifica sp. nov.</title>
        <authorList>
            <person name="Xue Z."/>
            <person name="Zhu S."/>
            <person name="Chen J."/>
            <person name="Yang J."/>
        </authorList>
    </citation>
    <scope>NUCLEOTIDE SEQUENCE [LARGE SCALE GENOMIC DNA]</scope>
    <source>
        <strain evidence="2 3">40Bstr34</strain>
    </source>
</reference>
<dbReference type="RefSeq" id="WP_163463561.1">
    <property type="nucleotide sequence ID" value="NZ_JAAAMG010000009.1"/>
</dbReference>
<dbReference type="EMBL" id="JAAAMG010000009">
    <property type="protein sequence ID" value="NDW05308.1"/>
    <property type="molecule type" value="Genomic_DNA"/>
</dbReference>
<dbReference type="Pfam" id="PF00903">
    <property type="entry name" value="Glyoxalase"/>
    <property type="match status" value="1"/>
</dbReference>
<proteinExistence type="predicted"/>
<dbReference type="Proteomes" id="UP000469011">
    <property type="component" value="Unassembled WGS sequence"/>
</dbReference>
<feature type="domain" description="VOC" evidence="1">
    <location>
        <begin position="7"/>
        <end position="134"/>
    </location>
</feature>